<sequence length="43" mass="4717">MQDERHFSYRDGLADLIVLFDLAKSSSLGTVAAVEVLTLQHLG</sequence>
<protein>
    <submittedName>
        <fullName evidence="1">Uncharacterized protein</fullName>
    </submittedName>
</protein>
<evidence type="ECO:0000313" key="2">
    <source>
        <dbReference type="Proteomes" id="UP000031599"/>
    </source>
</evidence>
<dbReference type="RefSeq" id="WP_276204357.1">
    <property type="nucleotide sequence ID" value="NZ_JMCC02000034.1"/>
</dbReference>
<comment type="caution">
    <text evidence="1">The sequence shown here is derived from an EMBL/GenBank/DDBJ whole genome shotgun (WGS) entry which is preliminary data.</text>
</comment>
<gene>
    <name evidence="1" type="ORF">DB30_04262</name>
</gene>
<dbReference type="Proteomes" id="UP000031599">
    <property type="component" value="Unassembled WGS sequence"/>
</dbReference>
<evidence type="ECO:0000313" key="1">
    <source>
        <dbReference type="EMBL" id="KIG16643.1"/>
    </source>
</evidence>
<accession>A0A0C1ZZP6</accession>
<dbReference type="AlphaFoldDB" id="A0A0C1ZZP6"/>
<organism evidence="1 2">
    <name type="scientific">Enhygromyxa salina</name>
    <dbReference type="NCBI Taxonomy" id="215803"/>
    <lineage>
        <taxon>Bacteria</taxon>
        <taxon>Pseudomonadati</taxon>
        <taxon>Myxococcota</taxon>
        <taxon>Polyangia</taxon>
        <taxon>Nannocystales</taxon>
        <taxon>Nannocystaceae</taxon>
        <taxon>Enhygromyxa</taxon>
    </lineage>
</organism>
<dbReference type="EMBL" id="JMCC02000034">
    <property type="protein sequence ID" value="KIG16643.1"/>
    <property type="molecule type" value="Genomic_DNA"/>
</dbReference>
<name>A0A0C1ZZP6_9BACT</name>
<proteinExistence type="predicted"/>
<reference evidence="1 2" key="1">
    <citation type="submission" date="2014-12" db="EMBL/GenBank/DDBJ databases">
        <title>Genome assembly of Enhygromyxa salina DSM 15201.</title>
        <authorList>
            <person name="Sharma G."/>
            <person name="Subramanian S."/>
        </authorList>
    </citation>
    <scope>NUCLEOTIDE SEQUENCE [LARGE SCALE GENOMIC DNA]</scope>
    <source>
        <strain evidence="1 2">DSM 15201</strain>
    </source>
</reference>